<evidence type="ECO:0000256" key="5">
    <source>
        <dbReference type="ARBA" id="ARBA00005072"/>
    </source>
</evidence>
<evidence type="ECO:0000256" key="4">
    <source>
        <dbReference type="ARBA" id="ARBA00004931"/>
    </source>
</evidence>
<dbReference type="PANTHER" id="PTHR42743">
    <property type="entry name" value="AMINO-ACID AMINOTRANSFERASE"/>
    <property type="match status" value="1"/>
</dbReference>
<keyword evidence="14" id="KW-0808">Transferase</keyword>
<dbReference type="SUPFAM" id="SSF56752">
    <property type="entry name" value="D-aminoacid aminotransferase-like PLP-dependent enzymes"/>
    <property type="match status" value="1"/>
</dbReference>
<dbReference type="CDD" id="cd01558">
    <property type="entry name" value="D-AAT_like"/>
    <property type="match status" value="1"/>
</dbReference>
<evidence type="ECO:0000256" key="13">
    <source>
        <dbReference type="ARBA" id="ARBA00049229"/>
    </source>
</evidence>
<comment type="similarity">
    <text evidence="6">Belongs to the class-IV pyridoxal-phosphate-dependent aminotransferase family.</text>
</comment>
<dbReference type="GO" id="GO:0004084">
    <property type="term" value="F:branched-chain-amino-acid transaminase activity"/>
    <property type="evidence" value="ECO:0007669"/>
    <property type="project" value="UniProtKB-EC"/>
</dbReference>
<dbReference type="GO" id="GO:0005829">
    <property type="term" value="C:cytosol"/>
    <property type="evidence" value="ECO:0007669"/>
    <property type="project" value="TreeGrafter"/>
</dbReference>
<dbReference type="InterPro" id="IPR050571">
    <property type="entry name" value="Class-IV_PLP-Dep_Aminotrnsfr"/>
</dbReference>
<dbReference type="InterPro" id="IPR001544">
    <property type="entry name" value="Aminotrans_IV"/>
</dbReference>
<dbReference type="Gene3D" id="3.20.10.10">
    <property type="entry name" value="D-amino Acid Aminotransferase, subunit A, domain 2"/>
    <property type="match status" value="1"/>
</dbReference>
<comment type="catalytic activity">
    <reaction evidence="11">
        <text>L-valine + 2-oxoglutarate = 3-methyl-2-oxobutanoate + L-glutamate</text>
        <dbReference type="Rhea" id="RHEA:24813"/>
        <dbReference type="ChEBI" id="CHEBI:11851"/>
        <dbReference type="ChEBI" id="CHEBI:16810"/>
        <dbReference type="ChEBI" id="CHEBI:29985"/>
        <dbReference type="ChEBI" id="CHEBI:57762"/>
        <dbReference type="EC" id="2.6.1.42"/>
    </reaction>
</comment>
<evidence type="ECO:0000256" key="2">
    <source>
        <dbReference type="ARBA" id="ARBA00003109"/>
    </source>
</evidence>
<dbReference type="PANTHER" id="PTHR42743:SF11">
    <property type="entry name" value="AMINODEOXYCHORISMATE LYASE"/>
    <property type="match status" value="1"/>
</dbReference>
<comment type="catalytic activity">
    <reaction evidence="13">
        <text>L-leucine + 2-oxoglutarate = 4-methyl-2-oxopentanoate + L-glutamate</text>
        <dbReference type="Rhea" id="RHEA:18321"/>
        <dbReference type="ChEBI" id="CHEBI:16810"/>
        <dbReference type="ChEBI" id="CHEBI:17865"/>
        <dbReference type="ChEBI" id="CHEBI:29985"/>
        <dbReference type="ChEBI" id="CHEBI:57427"/>
        <dbReference type="EC" id="2.6.1.42"/>
    </reaction>
</comment>
<comment type="pathway">
    <text evidence="5">Amino-acid biosynthesis; L-leucine biosynthesis; L-leucine from 3-methyl-2-oxobutanoate: step 4/4.</text>
</comment>
<evidence type="ECO:0000256" key="9">
    <source>
        <dbReference type="ARBA" id="ARBA00022898"/>
    </source>
</evidence>
<keyword evidence="10" id="KW-0100">Branched-chain amino acid biosynthesis</keyword>
<evidence type="ECO:0000256" key="6">
    <source>
        <dbReference type="ARBA" id="ARBA00009320"/>
    </source>
</evidence>
<dbReference type="InterPro" id="IPR043131">
    <property type="entry name" value="BCAT-like_N"/>
</dbReference>
<reference evidence="14" key="1">
    <citation type="submission" date="2021-12" db="EMBL/GenBank/DDBJ databases">
        <authorList>
            <person name="Li Y."/>
        </authorList>
    </citation>
    <scope>NUCLEOTIDE SEQUENCE</scope>
    <source>
        <strain evidence="14">DKSPLA3</strain>
    </source>
</reference>
<comment type="pathway">
    <text evidence="4">Amino-acid biosynthesis; L-valine biosynthesis; L-valine from pyruvate: step 4/4.</text>
</comment>
<keyword evidence="10" id="KW-0028">Amino-acid biosynthesis</keyword>
<evidence type="ECO:0000313" key="14">
    <source>
        <dbReference type="EMBL" id="MCD7107550.1"/>
    </source>
</evidence>
<dbReference type="Gene3D" id="3.30.470.10">
    <property type="match status" value="1"/>
</dbReference>
<comment type="pathway">
    <text evidence="3">Amino-acid biosynthesis; L-isoleucine biosynthesis; L-isoleucine from 2-oxobutanoate: step 4/4.</text>
</comment>
<evidence type="ECO:0000256" key="8">
    <source>
        <dbReference type="ARBA" id="ARBA00014472"/>
    </source>
</evidence>
<dbReference type="InterPro" id="IPR036038">
    <property type="entry name" value="Aminotransferase-like"/>
</dbReference>
<dbReference type="InterPro" id="IPR043132">
    <property type="entry name" value="BCAT-like_C"/>
</dbReference>
<evidence type="ECO:0000256" key="3">
    <source>
        <dbReference type="ARBA" id="ARBA00004824"/>
    </source>
</evidence>
<accession>A0A9X1NN25</accession>
<proteinExistence type="inferred from homology"/>
<dbReference type="GO" id="GO:0008652">
    <property type="term" value="P:amino acid biosynthetic process"/>
    <property type="evidence" value="ECO:0007669"/>
    <property type="project" value="UniProtKB-ARBA"/>
</dbReference>
<dbReference type="AlphaFoldDB" id="A0A9X1NN25"/>
<evidence type="ECO:0000256" key="12">
    <source>
        <dbReference type="ARBA" id="ARBA00048798"/>
    </source>
</evidence>
<comment type="cofactor">
    <cofactor evidence="1">
        <name>pyridoxal 5'-phosphate</name>
        <dbReference type="ChEBI" id="CHEBI:597326"/>
    </cofactor>
</comment>
<evidence type="ECO:0000256" key="11">
    <source>
        <dbReference type="ARBA" id="ARBA00048212"/>
    </source>
</evidence>
<comment type="function">
    <text evidence="2">Acts on leucine, isoleucine and valine.</text>
</comment>
<dbReference type="Pfam" id="PF01063">
    <property type="entry name" value="Aminotran_4"/>
    <property type="match status" value="1"/>
</dbReference>
<dbReference type="Proteomes" id="UP001139089">
    <property type="component" value="Unassembled WGS sequence"/>
</dbReference>
<evidence type="ECO:0000256" key="1">
    <source>
        <dbReference type="ARBA" id="ARBA00001933"/>
    </source>
</evidence>
<comment type="caution">
    <text evidence="14">The sequence shown here is derived from an EMBL/GenBank/DDBJ whole genome shotgun (WGS) entry which is preliminary data.</text>
</comment>
<name>A0A9X1NN25_9HYPH</name>
<evidence type="ECO:0000313" key="15">
    <source>
        <dbReference type="Proteomes" id="UP001139089"/>
    </source>
</evidence>
<protein>
    <recommendedName>
        <fullName evidence="8">Probable branched-chain-amino-acid aminotransferase</fullName>
        <ecNumber evidence="7">2.6.1.42</ecNumber>
    </recommendedName>
</protein>
<gene>
    <name evidence="14" type="ORF">LRX75_00720</name>
</gene>
<comment type="catalytic activity">
    <reaction evidence="12">
        <text>L-isoleucine + 2-oxoglutarate = (S)-3-methyl-2-oxopentanoate + L-glutamate</text>
        <dbReference type="Rhea" id="RHEA:24801"/>
        <dbReference type="ChEBI" id="CHEBI:16810"/>
        <dbReference type="ChEBI" id="CHEBI:29985"/>
        <dbReference type="ChEBI" id="CHEBI:35146"/>
        <dbReference type="ChEBI" id="CHEBI:58045"/>
        <dbReference type="EC" id="2.6.1.42"/>
    </reaction>
</comment>
<keyword evidence="9" id="KW-0663">Pyridoxal phosphate</keyword>
<dbReference type="NCBIfam" id="NF005209">
    <property type="entry name" value="PRK06680.1"/>
    <property type="match status" value="1"/>
</dbReference>
<evidence type="ECO:0000256" key="10">
    <source>
        <dbReference type="ARBA" id="ARBA00023304"/>
    </source>
</evidence>
<sequence length="287" mass="30890">MNRIVYLDGAWLAETEAKVSVFDRGFLFADAVYEVTAVIGGRLIDYAGHAARLQRSLSELSLACPLGPDALLSVHREIVARNALKEGLIYLQISRGAADRDFVFPKAARPTLVLFTQAKAVLDNPSNATGIAVVTLPDQRWARRDIKTVQLLYPSMAKMEAVRQGADDAWLVEDGFVTEATSANAHIVTRGGTLVTRPLSHAILPGITRASIVSLARGAGIPVEERAFTPEEAKEAQEAFVTSATNFALPVTTIDGTPVGDGRPGPLTARMRALYIADRLTLTEPVT</sequence>
<dbReference type="EMBL" id="JAJOZR010000001">
    <property type="protein sequence ID" value="MCD7107550.1"/>
    <property type="molecule type" value="Genomic_DNA"/>
</dbReference>
<dbReference type="FunFam" id="3.20.10.10:FF:000002">
    <property type="entry name" value="D-alanine aminotransferase"/>
    <property type="match status" value="1"/>
</dbReference>
<dbReference type="EC" id="2.6.1.42" evidence="7"/>
<evidence type="ECO:0000256" key="7">
    <source>
        <dbReference type="ARBA" id="ARBA00013053"/>
    </source>
</evidence>
<organism evidence="14 15">
    <name type="scientific">Rhizobium quercicola</name>
    <dbReference type="NCBI Taxonomy" id="2901226"/>
    <lineage>
        <taxon>Bacteria</taxon>
        <taxon>Pseudomonadati</taxon>
        <taxon>Pseudomonadota</taxon>
        <taxon>Alphaproteobacteria</taxon>
        <taxon>Hyphomicrobiales</taxon>
        <taxon>Rhizobiaceae</taxon>
        <taxon>Rhizobium/Agrobacterium group</taxon>
        <taxon>Rhizobium</taxon>
    </lineage>
</organism>
<dbReference type="RefSeq" id="WP_231811297.1">
    <property type="nucleotide sequence ID" value="NZ_JAJOZR010000001.1"/>
</dbReference>
<keyword evidence="15" id="KW-1185">Reference proteome</keyword>
<keyword evidence="14" id="KW-0032">Aminotransferase</keyword>
<dbReference type="GO" id="GO:0009082">
    <property type="term" value="P:branched-chain amino acid biosynthetic process"/>
    <property type="evidence" value="ECO:0007669"/>
    <property type="project" value="UniProtKB-KW"/>
</dbReference>